<dbReference type="GO" id="GO:0008168">
    <property type="term" value="F:methyltransferase activity"/>
    <property type="evidence" value="ECO:0007669"/>
    <property type="project" value="UniProtKB-KW"/>
</dbReference>
<name>A0ABW1JAQ4_9ACTN</name>
<keyword evidence="4 5" id="KW-0694">RNA-binding</keyword>
<sequence>MTPPPRRRSAQRPAERARRADPARQAAFDTLRAVATEDAYANLVLPGLLRERRITGRDAGFATELAYGTLRMQGLYDAVLAECCTRPLDELDDGLLDALRLGAHQLLGMRVPPHAAVSETVALVRHQVGHGPGGLANAVLRRVGERDVDAWVAQLAPDAATDPQGHLALAHSHPLWVVRAFREALAGRGVPAERLDDELADLLAADNAAPEVTLVARPGLTEPEELLAAGGTAGRWSPYAVRWPAGDPGQLAAVREGRAGVQDEGSQLVALALADAPLDGRDERWLDLCAGPGGKAALLGALGARRGASLTAVELAPHRADLVRHAVAALGDAVDVRAADGRALGEQEPAAYDRVLVDVPCSGLGALRRRAEARWRRTPADLATLAPLQRALLASALDAVRPGGVVAYVTCSPHVAETRLVVDDVLRTRPDVELLDAVPLVDAPDTSTLEGSGTVQLWPHRHGTDAMFLALLRRR</sequence>
<keyword evidence="3 5" id="KW-0949">S-adenosyl-L-methionine</keyword>
<dbReference type="InterPro" id="IPR035926">
    <property type="entry name" value="NusB-like_sf"/>
</dbReference>
<feature type="binding site" evidence="5">
    <location>
        <position position="340"/>
    </location>
    <ligand>
        <name>S-adenosyl-L-methionine</name>
        <dbReference type="ChEBI" id="CHEBI:59789"/>
    </ligand>
</feature>
<dbReference type="SUPFAM" id="SSF48013">
    <property type="entry name" value="NusB-like"/>
    <property type="match status" value="1"/>
</dbReference>
<dbReference type="PANTHER" id="PTHR22807:SF53">
    <property type="entry name" value="RIBOSOMAL RNA SMALL SUBUNIT METHYLTRANSFERASE B-RELATED"/>
    <property type="match status" value="1"/>
</dbReference>
<dbReference type="GO" id="GO:0032259">
    <property type="term" value="P:methylation"/>
    <property type="evidence" value="ECO:0007669"/>
    <property type="project" value="UniProtKB-KW"/>
</dbReference>
<dbReference type="CDD" id="cd02440">
    <property type="entry name" value="AdoMet_MTases"/>
    <property type="match status" value="1"/>
</dbReference>
<dbReference type="PRINTS" id="PR02008">
    <property type="entry name" value="RCMTFAMILY"/>
</dbReference>
<evidence type="ECO:0000259" key="7">
    <source>
        <dbReference type="PROSITE" id="PS51686"/>
    </source>
</evidence>
<dbReference type="Gene3D" id="1.10.940.10">
    <property type="entry name" value="NusB-like"/>
    <property type="match status" value="1"/>
</dbReference>
<dbReference type="InterPro" id="IPR006027">
    <property type="entry name" value="NusB_RsmB_TIM44"/>
</dbReference>
<evidence type="ECO:0000256" key="2">
    <source>
        <dbReference type="ARBA" id="ARBA00022679"/>
    </source>
</evidence>
<keyword evidence="9" id="KW-1185">Reference proteome</keyword>
<dbReference type="InterPro" id="IPR023267">
    <property type="entry name" value="RCMT"/>
</dbReference>
<feature type="compositionally biased region" description="Basic residues" evidence="6">
    <location>
        <begin position="1"/>
        <end position="10"/>
    </location>
</feature>
<evidence type="ECO:0000256" key="5">
    <source>
        <dbReference type="PROSITE-ProRule" id="PRU01023"/>
    </source>
</evidence>
<accession>A0ABW1JAQ4</accession>
<dbReference type="Pfam" id="PF01189">
    <property type="entry name" value="Methyltr_RsmB-F"/>
    <property type="match status" value="1"/>
</dbReference>
<dbReference type="EC" id="2.1.1.-" evidence="8"/>
<evidence type="ECO:0000313" key="9">
    <source>
        <dbReference type="Proteomes" id="UP001596189"/>
    </source>
</evidence>
<evidence type="ECO:0000256" key="4">
    <source>
        <dbReference type="ARBA" id="ARBA00022884"/>
    </source>
</evidence>
<gene>
    <name evidence="8" type="ORF">ACFQDO_01890</name>
</gene>
<evidence type="ECO:0000256" key="1">
    <source>
        <dbReference type="ARBA" id="ARBA00022603"/>
    </source>
</evidence>
<dbReference type="RefSeq" id="WP_345716741.1">
    <property type="nucleotide sequence ID" value="NZ_BAABFP010000005.1"/>
</dbReference>
<dbReference type="PANTHER" id="PTHR22807">
    <property type="entry name" value="NOP2 YEAST -RELATED NOL1/NOP2/FMU SUN DOMAIN-CONTAINING"/>
    <property type="match status" value="1"/>
</dbReference>
<proteinExistence type="inferred from homology"/>
<dbReference type="SUPFAM" id="SSF53335">
    <property type="entry name" value="S-adenosyl-L-methionine-dependent methyltransferases"/>
    <property type="match status" value="1"/>
</dbReference>
<feature type="binding site" evidence="5">
    <location>
        <position position="314"/>
    </location>
    <ligand>
        <name>S-adenosyl-L-methionine</name>
        <dbReference type="ChEBI" id="CHEBI:59789"/>
    </ligand>
</feature>
<dbReference type="Gene3D" id="3.40.50.150">
    <property type="entry name" value="Vaccinia Virus protein VP39"/>
    <property type="match status" value="1"/>
</dbReference>
<reference evidence="9" key="1">
    <citation type="journal article" date="2019" name="Int. J. Syst. Evol. Microbiol.">
        <title>The Global Catalogue of Microorganisms (GCM) 10K type strain sequencing project: providing services to taxonomists for standard genome sequencing and annotation.</title>
        <authorList>
            <consortium name="The Broad Institute Genomics Platform"/>
            <consortium name="The Broad Institute Genome Sequencing Center for Infectious Disease"/>
            <person name="Wu L."/>
            <person name="Ma J."/>
        </authorList>
    </citation>
    <scope>NUCLEOTIDE SEQUENCE [LARGE SCALE GENOMIC DNA]</scope>
    <source>
        <strain evidence="9">KACC 14249</strain>
    </source>
</reference>
<evidence type="ECO:0000256" key="6">
    <source>
        <dbReference type="SAM" id="MobiDB-lite"/>
    </source>
</evidence>
<comment type="similarity">
    <text evidence="5">Belongs to the class I-like SAM-binding methyltransferase superfamily. RsmB/NOP family.</text>
</comment>
<keyword evidence="2 5" id="KW-0808">Transferase</keyword>
<feature type="compositionally biased region" description="Basic and acidic residues" evidence="6">
    <location>
        <begin position="13"/>
        <end position="22"/>
    </location>
</feature>
<keyword evidence="1 5" id="KW-0489">Methyltransferase</keyword>
<dbReference type="InterPro" id="IPR049560">
    <property type="entry name" value="MeTrfase_RsmB-F_NOP2_cat"/>
</dbReference>
<protein>
    <submittedName>
        <fullName evidence="8">RsmB/NOP family class I SAM-dependent RNA methyltransferase</fullName>
        <ecNumber evidence="8">2.1.1.-</ecNumber>
    </submittedName>
</protein>
<feature type="domain" description="SAM-dependent MTase RsmB/NOP-type" evidence="7">
    <location>
        <begin position="188"/>
        <end position="475"/>
    </location>
</feature>
<evidence type="ECO:0000256" key="3">
    <source>
        <dbReference type="ARBA" id="ARBA00022691"/>
    </source>
</evidence>
<dbReference type="Pfam" id="PF01029">
    <property type="entry name" value="NusB"/>
    <property type="match status" value="1"/>
</dbReference>
<dbReference type="InterPro" id="IPR029063">
    <property type="entry name" value="SAM-dependent_MTases_sf"/>
</dbReference>
<dbReference type="EMBL" id="JBHSRD010000002">
    <property type="protein sequence ID" value="MFC6005868.1"/>
    <property type="molecule type" value="Genomic_DNA"/>
</dbReference>
<feature type="region of interest" description="Disordered" evidence="6">
    <location>
        <begin position="1"/>
        <end position="23"/>
    </location>
</feature>
<organism evidence="8 9">
    <name type="scientific">Angustibacter luteus</name>
    <dbReference type="NCBI Taxonomy" id="658456"/>
    <lineage>
        <taxon>Bacteria</taxon>
        <taxon>Bacillati</taxon>
        <taxon>Actinomycetota</taxon>
        <taxon>Actinomycetes</taxon>
        <taxon>Kineosporiales</taxon>
        <taxon>Kineosporiaceae</taxon>
    </lineage>
</organism>
<evidence type="ECO:0000313" key="8">
    <source>
        <dbReference type="EMBL" id="MFC6005868.1"/>
    </source>
</evidence>
<dbReference type="PROSITE" id="PS51686">
    <property type="entry name" value="SAM_MT_RSMB_NOP"/>
    <property type="match status" value="1"/>
</dbReference>
<comment type="caution">
    <text evidence="8">The sequence shown here is derived from an EMBL/GenBank/DDBJ whole genome shotgun (WGS) entry which is preliminary data.</text>
</comment>
<feature type="binding site" evidence="5">
    <location>
        <position position="358"/>
    </location>
    <ligand>
        <name>S-adenosyl-L-methionine</name>
        <dbReference type="ChEBI" id="CHEBI:59789"/>
    </ligand>
</feature>
<dbReference type="InterPro" id="IPR001678">
    <property type="entry name" value="MeTrfase_RsmB-F_NOP2_dom"/>
</dbReference>
<feature type="binding site" evidence="5">
    <location>
        <begin position="289"/>
        <end position="295"/>
    </location>
    <ligand>
        <name>S-adenosyl-L-methionine</name>
        <dbReference type="ChEBI" id="CHEBI:59789"/>
    </ligand>
</feature>
<dbReference type="Proteomes" id="UP001596189">
    <property type="component" value="Unassembled WGS sequence"/>
</dbReference>
<feature type="active site" description="Nucleophile" evidence="5">
    <location>
        <position position="411"/>
    </location>
</feature>